<gene>
    <name evidence="1" type="ORF">K0M31_013491</name>
</gene>
<sequence>MSCHEEKRCNPSTLPPLCYHCKPPPFYCPKYGCPPPQQYPTPPKCCPPPCCPPFICRQRPESRKPPALYVVNCLPRPCPEPPRCPPPKIKPPPSCVRYCIRCTCDGSTYSPLYFSDPPNCLRTKSC</sequence>
<evidence type="ECO:0000313" key="2">
    <source>
        <dbReference type="Proteomes" id="UP001177670"/>
    </source>
</evidence>
<keyword evidence="2" id="KW-1185">Reference proteome</keyword>
<accession>A0AA40KGK5</accession>
<proteinExistence type="predicted"/>
<comment type="caution">
    <text evidence="1">The sequence shown here is derived from an EMBL/GenBank/DDBJ whole genome shotgun (WGS) entry which is preliminary data.</text>
</comment>
<name>A0AA40KGK5_9HYME</name>
<dbReference type="Proteomes" id="UP001177670">
    <property type="component" value="Unassembled WGS sequence"/>
</dbReference>
<dbReference type="EMBL" id="JAHYIQ010000037">
    <property type="protein sequence ID" value="KAK1119302.1"/>
    <property type="molecule type" value="Genomic_DNA"/>
</dbReference>
<dbReference type="AlphaFoldDB" id="A0AA40KGK5"/>
<protein>
    <submittedName>
        <fullName evidence="1">Uncharacterized protein</fullName>
    </submittedName>
</protein>
<reference evidence="1" key="1">
    <citation type="submission" date="2021-10" db="EMBL/GenBank/DDBJ databases">
        <title>Melipona bicolor Genome sequencing and assembly.</title>
        <authorList>
            <person name="Araujo N.S."/>
            <person name="Arias M.C."/>
        </authorList>
    </citation>
    <scope>NUCLEOTIDE SEQUENCE</scope>
    <source>
        <strain evidence="1">USP_2M_L1-L4_2017</strain>
        <tissue evidence="1">Whole body</tissue>
    </source>
</reference>
<evidence type="ECO:0000313" key="1">
    <source>
        <dbReference type="EMBL" id="KAK1119302.1"/>
    </source>
</evidence>
<organism evidence="1 2">
    <name type="scientific">Melipona bicolor</name>
    <dbReference type="NCBI Taxonomy" id="60889"/>
    <lineage>
        <taxon>Eukaryota</taxon>
        <taxon>Metazoa</taxon>
        <taxon>Ecdysozoa</taxon>
        <taxon>Arthropoda</taxon>
        <taxon>Hexapoda</taxon>
        <taxon>Insecta</taxon>
        <taxon>Pterygota</taxon>
        <taxon>Neoptera</taxon>
        <taxon>Endopterygota</taxon>
        <taxon>Hymenoptera</taxon>
        <taxon>Apocrita</taxon>
        <taxon>Aculeata</taxon>
        <taxon>Apoidea</taxon>
        <taxon>Anthophila</taxon>
        <taxon>Apidae</taxon>
        <taxon>Melipona</taxon>
    </lineage>
</organism>